<dbReference type="PROSITE" id="PS00107">
    <property type="entry name" value="PROTEIN_KINASE_ATP"/>
    <property type="match status" value="1"/>
</dbReference>
<dbReference type="InterPro" id="IPR000719">
    <property type="entry name" value="Prot_kinase_dom"/>
</dbReference>
<protein>
    <recommendedName>
        <fullName evidence="1">non-specific serine/threonine protein kinase</fullName>
        <ecNumber evidence="1">2.7.11.1</ecNumber>
    </recommendedName>
</protein>
<dbReference type="GO" id="GO:0005829">
    <property type="term" value="C:cytosol"/>
    <property type="evidence" value="ECO:0007669"/>
    <property type="project" value="TreeGrafter"/>
</dbReference>
<evidence type="ECO:0000256" key="1">
    <source>
        <dbReference type="ARBA" id="ARBA00012513"/>
    </source>
</evidence>
<comment type="catalytic activity">
    <reaction evidence="8">
        <text>L-seryl-[protein] + ATP = O-phospho-L-seryl-[protein] + ADP + H(+)</text>
        <dbReference type="Rhea" id="RHEA:17989"/>
        <dbReference type="Rhea" id="RHEA-COMP:9863"/>
        <dbReference type="Rhea" id="RHEA-COMP:11604"/>
        <dbReference type="ChEBI" id="CHEBI:15378"/>
        <dbReference type="ChEBI" id="CHEBI:29999"/>
        <dbReference type="ChEBI" id="CHEBI:30616"/>
        <dbReference type="ChEBI" id="CHEBI:83421"/>
        <dbReference type="ChEBI" id="CHEBI:456216"/>
        <dbReference type="EC" id="2.7.11.1"/>
    </reaction>
</comment>
<feature type="binding site" evidence="9">
    <location>
        <position position="212"/>
    </location>
    <ligand>
        <name>ATP</name>
        <dbReference type="ChEBI" id="CHEBI:30616"/>
    </ligand>
</feature>
<evidence type="ECO:0000259" key="12">
    <source>
        <dbReference type="PROSITE" id="PS50011"/>
    </source>
</evidence>
<dbReference type="GO" id="GO:0004674">
    <property type="term" value="F:protein serine/threonine kinase activity"/>
    <property type="evidence" value="ECO:0007669"/>
    <property type="project" value="UniProtKB-KW"/>
</dbReference>
<evidence type="ECO:0000256" key="3">
    <source>
        <dbReference type="ARBA" id="ARBA00022679"/>
    </source>
</evidence>
<dbReference type="PROSITE" id="PS00108">
    <property type="entry name" value="PROTEIN_KINASE_ST"/>
    <property type="match status" value="1"/>
</dbReference>
<feature type="compositionally biased region" description="Polar residues" evidence="11">
    <location>
        <begin position="64"/>
        <end position="102"/>
    </location>
</feature>
<evidence type="ECO:0000256" key="7">
    <source>
        <dbReference type="ARBA" id="ARBA00047899"/>
    </source>
</evidence>
<dbReference type="InterPro" id="IPR017441">
    <property type="entry name" value="Protein_kinase_ATP_BS"/>
</dbReference>
<reference evidence="13" key="1">
    <citation type="journal article" date="2021" name="G3 (Bethesda)">
        <title>Genomic diversity, chromosomal rearrangements, and interspecies hybridization in the ogataea polymorpha species complex.</title>
        <authorList>
            <person name="Hanson S.J."/>
            <person name="Cinneide E.O."/>
            <person name="Salzberg L.I."/>
            <person name="Wolfe K.H."/>
            <person name="McGowan J."/>
            <person name="Fitzpatrick D.A."/>
            <person name="Matlin K."/>
        </authorList>
    </citation>
    <scope>NUCLEOTIDE SEQUENCE</scope>
    <source>
        <strain evidence="13">83-405-1</strain>
    </source>
</reference>
<evidence type="ECO:0000256" key="2">
    <source>
        <dbReference type="ARBA" id="ARBA00022527"/>
    </source>
</evidence>
<keyword evidence="5" id="KW-0418">Kinase</keyword>
<dbReference type="EC" id="2.7.11.1" evidence="1"/>
<dbReference type="EMBL" id="JAHLUH010000012">
    <property type="protein sequence ID" value="KAG7725587.1"/>
    <property type="molecule type" value="Genomic_DNA"/>
</dbReference>
<keyword evidence="4 9" id="KW-0547">Nucleotide-binding</keyword>
<gene>
    <name evidence="13" type="ORF">KL933_004153</name>
</gene>
<dbReference type="PROSITE" id="PS50011">
    <property type="entry name" value="PROTEIN_KINASE_DOM"/>
    <property type="match status" value="1"/>
</dbReference>
<dbReference type="PANTHER" id="PTHR24343:SF137">
    <property type="entry name" value="SERINE_THREONINE-PROTEIN KINASE HRK1"/>
    <property type="match status" value="1"/>
</dbReference>
<evidence type="ECO:0000256" key="10">
    <source>
        <dbReference type="RuleBase" id="RU000304"/>
    </source>
</evidence>
<dbReference type="GO" id="GO:0030447">
    <property type="term" value="P:filamentous growth"/>
    <property type="evidence" value="ECO:0007669"/>
    <property type="project" value="UniProtKB-ARBA"/>
</dbReference>
<dbReference type="InterPro" id="IPR011009">
    <property type="entry name" value="Kinase-like_dom_sf"/>
</dbReference>
<dbReference type="SUPFAM" id="SSF56112">
    <property type="entry name" value="Protein kinase-like (PK-like)"/>
    <property type="match status" value="1"/>
</dbReference>
<accession>A0AAN6HZ67</accession>
<sequence>MPKPTDLPQNQVAVSNVSMRRNESSSSLQSHSSNVGTGNGSHVLAKLFRKGSDRSSPKIPSRGASMNNTPSVLTPTSSNLTPRVSKSSNASTAESTDSSSVRHLSLKRFLKPIQRSAKAKEQQEHLQQVIQHKLNKLKIGNHHHHHKEQPRAEPLLPPQPDGHHEGAVRKLVAHYGEIPDAAVEKSVLGEGAGGSVLIVRRPSDGQVFAIKKFRPRTSRESDYEYRKKVINEYNLLVNLDHENIIRVYELLNEHTLYVMVMEYCTYDFFTIVMGGVMLKDEIYCYFKQMAEGVLYLHSQGIAHRDLKLDNCVVNEEGILKLVDFGSASRFRMPDSDPDQNIIPVRGVVGSDPYLAPECLSMGSYDPRPADVWSLAIMFCCMVLRRFPWKIPKTTDSSFRAFIGEPGDEGKASSGSGRLLKLLPAASRPLIGAMLMVAVDKRITMDGLQNDAFFNGIDWCHSSIKGDHTHHLITEKDLERIEAERRKQSEMAKKMG</sequence>
<organism evidence="13 14">
    <name type="scientific">Ogataea haglerorum</name>
    <dbReference type="NCBI Taxonomy" id="1937702"/>
    <lineage>
        <taxon>Eukaryota</taxon>
        <taxon>Fungi</taxon>
        <taxon>Dikarya</taxon>
        <taxon>Ascomycota</taxon>
        <taxon>Saccharomycotina</taxon>
        <taxon>Pichiomycetes</taxon>
        <taxon>Pichiales</taxon>
        <taxon>Pichiaceae</taxon>
        <taxon>Ogataea</taxon>
    </lineage>
</organism>
<dbReference type="Pfam" id="PF00069">
    <property type="entry name" value="Pkinase"/>
    <property type="match status" value="1"/>
</dbReference>
<evidence type="ECO:0000256" key="8">
    <source>
        <dbReference type="ARBA" id="ARBA00048679"/>
    </source>
</evidence>
<keyword evidence="3" id="KW-0808">Transferase</keyword>
<feature type="region of interest" description="Disordered" evidence="11">
    <location>
        <begin position="1"/>
        <end position="102"/>
    </location>
</feature>
<evidence type="ECO:0000256" key="9">
    <source>
        <dbReference type="PROSITE-ProRule" id="PRU10141"/>
    </source>
</evidence>
<comment type="caution">
    <text evidence="13">The sequence shown here is derived from an EMBL/GenBank/DDBJ whole genome shotgun (WGS) entry which is preliminary data.</text>
</comment>
<feature type="domain" description="Protein kinase" evidence="12">
    <location>
        <begin position="182"/>
        <end position="453"/>
    </location>
</feature>
<feature type="region of interest" description="Disordered" evidence="11">
    <location>
        <begin position="141"/>
        <end position="164"/>
    </location>
</feature>
<evidence type="ECO:0000256" key="5">
    <source>
        <dbReference type="ARBA" id="ARBA00022777"/>
    </source>
</evidence>
<evidence type="ECO:0000313" key="13">
    <source>
        <dbReference type="EMBL" id="KAG7725587.1"/>
    </source>
</evidence>
<evidence type="ECO:0000313" key="14">
    <source>
        <dbReference type="Proteomes" id="UP000738402"/>
    </source>
</evidence>
<dbReference type="AlphaFoldDB" id="A0AAN6HZ67"/>
<comment type="similarity">
    <text evidence="10">Belongs to the protein kinase superfamily.</text>
</comment>
<dbReference type="SMART" id="SM00220">
    <property type="entry name" value="S_TKc"/>
    <property type="match status" value="1"/>
</dbReference>
<dbReference type="Gene3D" id="1.10.510.10">
    <property type="entry name" value="Transferase(Phosphotransferase) domain 1"/>
    <property type="match status" value="1"/>
</dbReference>
<name>A0AAN6HZ67_9ASCO</name>
<dbReference type="Proteomes" id="UP000738402">
    <property type="component" value="Unassembled WGS sequence"/>
</dbReference>
<keyword evidence="6 9" id="KW-0067">ATP-binding</keyword>
<evidence type="ECO:0000256" key="4">
    <source>
        <dbReference type="ARBA" id="ARBA00022741"/>
    </source>
</evidence>
<proteinExistence type="inferred from homology"/>
<feature type="compositionally biased region" description="Low complexity" evidence="11">
    <location>
        <begin position="14"/>
        <end position="35"/>
    </location>
</feature>
<dbReference type="PANTHER" id="PTHR24343">
    <property type="entry name" value="SERINE/THREONINE KINASE"/>
    <property type="match status" value="1"/>
</dbReference>
<evidence type="ECO:0000256" key="6">
    <source>
        <dbReference type="ARBA" id="ARBA00022840"/>
    </source>
</evidence>
<dbReference type="InterPro" id="IPR008271">
    <property type="entry name" value="Ser/Thr_kinase_AS"/>
</dbReference>
<evidence type="ECO:0000256" key="11">
    <source>
        <dbReference type="SAM" id="MobiDB-lite"/>
    </source>
</evidence>
<dbReference type="GO" id="GO:0005524">
    <property type="term" value="F:ATP binding"/>
    <property type="evidence" value="ECO:0007669"/>
    <property type="project" value="UniProtKB-UniRule"/>
</dbReference>
<keyword evidence="2 10" id="KW-0723">Serine/threonine-protein kinase</keyword>
<comment type="catalytic activity">
    <reaction evidence="7">
        <text>L-threonyl-[protein] + ATP = O-phospho-L-threonyl-[protein] + ADP + H(+)</text>
        <dbReference type="Rhea" id="RHEA:46608"/>
        <dbReference type="Rhea" id="RHEA-COMP:11060"/>
        <dbReference type="Rhea" id="RHEA-COMP:11605"/>
        <dbReference type="ChEBI" id="CHEBI:15378"/>
        <dbReference type="ChEBI" id="CHEBI:30013"/>
        <dbReference type="ChEBI" id="CHEBI:30616"/>
        <dbReference type="ChEBI" id="CHEBI:61977"/>
        <dbReference type="ChEBI" id="CHEBI:456216"/>
        <dbReference type="EC" id="2.7.11.1"/>
    </reaction>
</comment>